<evidence type="ECO:0000313" key="7">
    <source>
        <dbReference type="Proteomes" id="UP001519289"/>
    </source>
</evidence>
<dbReference type="PROSITE" id="PS01109">
    <property type="entry name" value="RIBOSOMAL_L10"/>
    <property type="match status" value="1"/>
</dbReference>
<evidence type="ECO:0000256" key="4">
    <source>
        <dbReference type="ARBA" id="ARBA00035202"/>
    </source>
</evidence>
<gene>
    <name evidence="5" type="primary">rplJ</name>
    <name evidence="6" type="ORF">J2Z79_000276</name>
</gene>
<proteinExistence type="inferred from homology"/>
<sequence length="179" mass="19192">MHNIRPEKQQAVAALKEAMSKAKSVVLADNKGLTVAQVTKLRRELRAAGVELKVAKNTLIRIAAQELGIEGLDQYLHGTTTLAFSYEDEASGAKKIREFFAKDRDPKFVMKAGILEGKVLDANGVKELADLPSREVLLAQVLGGIQAPLQGVAGAINGLLASFAYALDARIRQLEGAEA</sequence>
<dbReference type="RefSeq" id="WP_209465063.1">
    <property type="nucleotide sequence ID" value="NZ_JAGGLG010000002.1"/>
</dbReference>
<dbReference type="CDD" id="cd05797">
    <property type="entry name" value="Ribosomal_L10"/>
    <property type="match status" value="1"/>
</dbReference>
<dbReference type="PANTHER" id="PTHR11560">
    <property type="entry name" value="39S RIBOSOMAL PROTEIN L10, MITOCHONDRIAL"/>
    <property type="match status" value="1"/>
</dbReference>
<comment type="similarity">
    <text evidence="1 5">Belongs to the universal ribosomal protein uL10 family.</text>
</comment>
<dbReference type="Proteomes" id="UP001519289">
    <property type="component" value="Unassembled WGS sequence"/>
</dbReference>
<keyword evidence="3 5" id="KW-0687">Ribonucleoprotein</keyword>
<dbReference type="SUPFAM" id="SSF160369">
    <property type="entry name" value="Ribosomal protein L10-like"/>
    <property type="match status" value="1"/>
</dbReference>
<dbReference type="Gene3D" id="3.30.70.1730">
    <property type="match status" value="1"/>
</dbReference>
<dbReference type="InterPro" id="IPR002363">
    <property type="entry name" value="Ribosomal_uL10_CS_bac"/>
</dbReference>
<evidence type="ECO:0000256" key="5">
    <source>
        <dbReference type="HAMAP-Rule" id="MF_00362"/>
    </source>
</evidence>
<protein>
    <recommendedName>
        <fullName evidence="4 5">Large ribosomal subunit protein uL10</fullName>
    </recommendedName>
</protein>
<comment type="function">
    <text evidence="5">Forms part of the ribosomal stalk, playing a central role in the interaction of the ribosome with GTP-bound translation factors.</text>
</comment>
<evidence type="ECO:0000256" key="2">
    <source>
        <dbReference type="ARBA" id="ARBA00022980"/>
    </source>
</evidence>
<dbReference type="NCBIfam" id="NF000955">
    <property type="entry name" value="PRK00099.1-1"/>
    <property type="match status" value="1"/>
</dbReference>
<dbReference type="InterPro" id="IPR022973">
    <property type="entry name" value="Ribosomal_uL10_bac"/>
</dbReference>
<comment type="subunit">
    <text evidence="5">Part of the ribosomal stalk of the 50S ribosomal subunit. The N-terminus interacts with L11 and the large rRNA to form the base of the stalk. The C-terminus forms an elongated spine to which L12 dimers bind in a sequential fashion forming a multimeric L10(L12)X complex.</text>
</comment>
<keyword evidence="5" id="KW-0699">rRNA-binding</keyword>
<dbReference type="EMBL" id="JAGGLG010000002">
    <property type="protein sequence ID" value="MBP2016902.1"/>
    <property type="molecule type" value="Genomic_DNA"/>
</dbReference>
<dbReference type="InterPro" id="IPR001790">
    <property type="entry name" value="Ribosomal_uL10"/>
</dbReference>
<dbReference type="HAMAP" id="MF_00362">
    <property type="entry name" value="Ribosomal_uL10"/>
    <property type="match status" value="1"/>
</dbReference>
<keyword evidence="7" id="KW-1185">Reference proteome</keyword>
<organism evidence="6 7">
    <name type="scientific">Symbiobacterium terraclitae</name>
    <dbReference type="NCBI Taxonomy" id="557451"/>
    <lineage>
        <taxon>Bacteria</taxon>
        <taxon>Bacillati</taxon>
        <taxon>Bacillota</taxon>
        <taxon>Clostridia</taxon>
        <taxon>Eubacteriales</taxon>
        <taxon>Symbiobacteriaceae</taxon>
        <taxon>Symbiobacterium</taxon>
    </lineage>
</organism>
<dbReference type="Gene3D" id="6.10.250.290">
    <property type="match status" value="1"/>
</dbReference>
<evidence type="ECO:0000256" key="1">
    <source>
        <dbReference type="ARBA" id="ARBA00008889"/>
    </source>
</evidence>
<reference evidence="6 7" key="1">
    <citation type="submission" date="2021-03" db="EMBL/GenBank/DDBJ databases">
        <title>Genomic Encyclopedia of Type Strains, Phase IV (KMG-IV): sequencing the most valuable type-strain genomes for metagenomic binning, comparative biology and taxonomic classification.</title>
        <authorList>
            <person name="Goeker M."/>
        </authorList>
    </citation>
    <scope>NUCLEOTIDE SEQUENCE [LARGE SCALE GENOMIC DNA]</scope>
    <source>
        <strain evidence="6 7">DSM 27138</strain>
    </source>
</reference>
<dbReference type="GO" id="GO:0005840">
    <property type="term" value="C:ribosome"/>
    <property type="evidence" value="ECO:0007669"/>
    <property type="project" value="UniProtKB-KW"/>
</dbReference>
<dbReference type="Pfam" id="PF00466">
    <property type="entry name" value="Ribosomal_L10"/>
    <property type="match status" value="1"/>
</dbReference>
<evidence type="ECO:0000256" key="3">
    <source>
        <dbReference type="ARBA" id="ARBA00023274"/>
    </source>
</evidence>
<dbReference type="InterPro" id="IPR043141">
    <property type="entry name" value="Ribosomal_uL10-like_sf"/>
</dbReference>
<dbReference type="InterPro" id="IPR047865">
    <property type="entry name" value="Ribosomal_uL10_bac_type"/>
</dbReference>
<keyword evidence="2 5" id="KW-0689">Ribosomal protein</keyword>
<accession>A0ABS4JMZ0</accession>
<comment type="caution">
    <text evidence="6">The sequence shown here is derived from an EMBL/GenBank/DDBJ whole genome shotgun (WGS) entry which is preliminary data.</text>
</comment>
<evidence type="ECO:0000313" key="6">
    <source>
        <dbReference type="EMBL" id="MBP2016902.1"/>
    </source>
</evidence>
<keyword evidence="5" id="KW-0694">RNA-binding</keyword>
<name>A0ABS4JMZ0_9FIRM</name>